<dbReference type="Gene3D" id="3.40.50.1000">
    <property type="entry name" value="HAD superfamily/HAD-like"/>
    <property type="match status" value="1"/>
</dbReference>
<evidence type="ECO:0000313" key="2">
    <source>
        <dbReference type="Proteomes" id="UP000236286"/>
    </source>
</evidence>
<protein>
    <submittedName>
        <fullName evidence="1">Methoxymalonyl-ACP biosynthesis protein</fullName>
    </submittedName>
</protein>
<dbReference type="GO" id="GO:0016788">
    <property type="term" value="F:hydrolase activity, acting on ester bonds"/>
    <property type="evidence" value="ECO:0007669"/>
    <property type="project" value="UniProtKB-ARBA"/>
</dbReference>
<dbReference type="Gene3D" id="3.40.50.1110">
    <property type="entry name" value="SGNH hydrolase"/>
    <property type="match status" value="1"/>
</dbReference>
<comment type="caution">
    <text evidence="1">The sequence shown here is derived from an EMBL/GenBank/DDBJ whole genome shotgun (WGS) entry which is preliminary data.</text>
</comment>
<dbReference type="Proteomes" id="UP000236286">
    <property type="component" value="Unassembled WGS sequence"/>
</dbReference>
<gene>
    <name evidence="1" type="ORF">CR492_06175</name>
</gene>
<reference evidence="1 2" key="1">
    <citation type="submission" date="2017-10" db="EMBL/GenBank/DDBJ databases">
        <title>Genome announcement of Methylocella silvestris TVC from permafrost.</title>
        <authorList>
            <person name="Wang J."/>
            <person name="Geng K."/>
            <person name="Ul-Haque F."/>
            <person name="Crombie A.T."/>
            <person name="Street L.E."/>
            <person name="Wookey P.A."/>
            <person name="Murrell J.C."/>
            <person name="Pratscher J."/>
        </authorList>
    </citation>
    <scope>NUCLEOTIDE SEQUENCE [LARGE SCALE GENOMIC DNA]</scope>
    <source>
        <strain evidence="1 2">TVC</strain>
    </source>
</reference>
<dbReference type="InterPro" id="IPR010037">
    <property type="entry name" value="FkbH_domain"/>
</dbReference>
<dbReference type="InterPro" id="IPR036412">
    <property type="entry name" value="HAD-like_sf"/>
</dbReference>
<dbReference type="SUPFAM" id="SSF56784">
    <property type="entry name" value="HAD-like"/>
    <property type="match status" value="1"/>
</dbReference>
<evidence type="ECO:0000313" key="1">
    <source>
        <dbReference type="EMBL" id="PNG26968.1"/>
    </source>
</evidence>
<dbReference type="OrthoDB" id="323926at2"/>
<name>A0A2J7TJM1_METSI</name>
<organism evidence="1 2">
    <name type="scientific">Methylocella silvestris</name>
    <dbReference type="NCBI Taxonomy" id="199596"/>
    <lineage>
        <taxon>Bacteria</taxon>
        <taxon>Pseudomonadati</taxon>
        <taxon>Pseudomonadota</taxon>
        <taxon>Alphaproteobacteria</taxon>
        <taxon>Hyphomicrobiales</taxon>
        <taxon>Beijerinckiaceae</taxon>
        <taxon>Methylocella</taxon>
    </lineage>
</organism>
<dbReference type="NCBIfam" id="TIGR01686">
    <property type="entry name" value="FkbH"/>
    <property type="match status" value="1"/>
</dbReference>
<sequence>MLPCIPPTLGSNEHRLPESPHALIERINSELRPAADAAGVHLLALDSFMRLHGGLNFWHEASLWNRAKQEVGPAASALYGEYAGRLIAALRGLSAKCLVLDLDNTLWGGVIGDGGLEGIALGQGSAAGEAFLDFQRYAQTLSRRGVILAVCSKNDEINARAPFQKHPEMILKETDIACFVANWSDKAQNIRTIAASLNIGLDALVFADDNPAERGLIRRELPMVAVPELPEDPADYVSTIARGGYFEAVAVTGEDRERGSQYAGNAQREKLRETVTDVASYLAALKMELIFQPFDRIGLPRIVQLANKTNQFNLTTIRYVERDLERVIDDPRCVSLQLRLKDVYGDNGIIALILGRMQGQDLFIETWLMSCRVLGRQVEEATLQLIAARAEASGARRLIGEYRPTAKNGMVREHYEKLGFAPLDASGEESTANRWILELSSYRSKPTPIRLVEGPNAKTADLQRA</sequence>
<dbReference type="AlphaFoldDB" id="A0A2J7TJM1"/>
<dbReference type="NCBIfam" id="TIGR01681">
    <property type="entry name" value="HAD-SF-IIIC"/>
    <property type="match status" value="1"/>
</dbReference>
<dbReference type="InterPro" id="IPR036514">
    <property type="entry name" value="SGNH_hydro_sf"/>
</dbReference>
<dbReference type="InterPro" id="IPR010033">
    <property type="entry name" value="HAD_SF_ppase_IIIC"/>
</dbReference>
<accession>A0A2J7TJM1</accession>
<dbReference type="EMBL" id="PDZR01000004">
    <property type="protein sequence ID" value="PNG26968.1"/>
    <property type="molecule type" value="Genomic_DNA"/>
</dbReference>
<dbReference type="InterPro" id="IPR023214">
    <property type="entry name" value="HAD_sf"/>
</dbReference>
<proteinExistence type="predicted"/>